<dbReference type="GO" id="GO:0043138">
    <property type="term" value="F:3'-5' DNA helicase activity"/>
    <property type="evidence" value="ECO:0007669"/>
    <property type="project" value="UniProtKB-EC"/>
</dbReference>
<gene>
    <name evidence="16" type="ORF">SAMN04487906_1531</name>
</gene>
<evidence type="ECO:0000256" key="11">
    <source>
        <dbReference type="ARBA" id="ARBA00034617"/>
    </source>
</evidence>
<keyword evidence="7 14" id="KW-0067">ATP-binding</keyword>
<evidence type="ECO:0000256" key="10">
    <source>
        <dbReference type="ARBA" id="ARBA00023235"/>
    </source>
</evidence>
<protein>
    <recommendedName>
        <fullName evidence="12">DNA 3'-5' helicase</fullName>
        <ecNumber evidence="12">5.6.2.4</ecNumber>
    </recommendedName>
</protein>
<organism evidence="16 17">
    <name type="scientific">Zhouia amylolytica</name>
    <dbReference type="NCBI Taxonomy" id="376730"/>
    <lineage>
        <taxon>Bacteria</taxon>
        <taxon>Pseudomonadati</taxon>
        <taxon>Bacteroidota</taxon>
        <taxon>Flavobacteriia</taxon>
        <taxon>Flavobacteriales</taxon>
        <taxon>Flavobacteriaceae</taxon>
        <taxon>Zhouia</taxon>
    </lineage>
</organism>
<dbReference type="Proteomes" id="UP000183209">
    <property type="component" value="Unassembled WGS sequence"/>
</dbReference>
<evidence type="ECO:0000256" key="13">
    <source>
        <dbReference type="ARBA" id="ARBA00048988"/>
    </source>
</evidence>
<evidence type="ECO:0000313" key="16">
    <source>
        <dbReference type="EMBL" id="SFS74696.1"/>
    </source>
</evidence>
<feature type="binding site" evidence="14">
    <location>
        <begin position="13"/>
        <end position="20"/>
    </location>
    <ligand>
        <name>ATP</name>
        <dbReference type="ChEBI" id="CHEBI:30616"/>
    </ligand>
</feature>
<dbReference type="EMBL" id="FPAG01000004">
    <property type="protein sequence ID" value="SFS74696.1"/>
    <property type="molecule type" value="Genomic_DNA"/>
</dbReference>
<evidence type="ECO:0000256" key="14">
    <source>
        <dbReference type="PROSITE-ProRule" id="PRU00560"/>
    </source>
</evidence>
<dbReference type="PANTHER" id="PTHR11070">
    <property type="entry name" value="UVRD / RECB / PCRA DNA HELICASE FAMILY MEMBER"/>
    <property type="match status" value="1"/>
</dbReference>
<dbReference type="GO" id="GO:0003677">
    <property type="term" value="F:DNA binding"/>
    <property type="evidence" value="ECO:0007669"/>
    <property type="project" value="UniProtKB-KW"/>
</dbReference>
<evidence type="ECO:0000256" key="12">
    <source>
        <dbReference type="ARBA" id="ARBA00034808"/>
    </source>
</evidence>
<dbReference type="SUPFAM" id="SSF52980">
    <property type="entry name" value="Restriction endonuclease-like"/>
    <property type="match status" value="1"/>
</dbReference>
<dbReference type="GO" id="GO:0000725">
    <property type="term" value="P:recombinational repair"/>
    <property type="evidence" value="ECO:0007669"/>
    <property type="project" value="TreeGrafter"/>
</dbReference>
<accession>A0A1I6SCJ8</accession>
<comment type="catalytic activity">
    <reaction evidence="11">
        <text>Couples ATP hydrolysis with the unwinding of duplex DNA by translocating in the 3'-5' direction.</text>
        <dbReference type="EC" id="5.6.2.4"/>
    </reaction>
</comment>
<proteinExistence type="predicted"/>
<feature type="domain" description="UvrD-like helicase ATP-binding" evidence="15">
    <location>
        <begin position="1"/>
        <end position="472"/>
    </location>
</feature>
<keyword evidence="2 14" id="KW-0547">Nucleotide-binding</keyword>
<dbReference type="Pfam" id="PF13361">
    <property type="entry name" value="UvrD_C"/>
    <property type="match status" value="2"/>
</dbReference>
<dbReference type="PROSITE" id="PS51198">
    <property type="entry name" value="UVRD_HELICASE_ATP_BIND"/>
    <property type="match status" value="1"/>
</dbReference>
<keyword evidence="9" id="KW-0234">DNA repair</keyword>
<dbReference type="Gene3D" id="3.90.320.10">
    <property type="match status" value="1"/>
</dbReference>
<dbReference type="GO" id="GO:0004527">
    <property type="term" value="F:exonuclease activity"/>
    <property type="evidence" value="ECO:0007669"/>
    <property type="project" value="UniProtKB-KW"/>
</dbReference>
<dbReference type="InterPro" id="IPR000212">
    <property type="entry name" value="DNA_helicase_UvrD/REP"/>
</dbReference>
<dbReference type="EC" id="5.6.2.4" evidence="12"/>
<comment type="catalytic activity">
    <reaction evidence="13">
        <text>ATP + H2O = ADP + phosphate + H(+)</text>
        <dbReference type="Rhea" id="RHEA:13065"/>
        <dbReference type="ChEBI" id="CHEBI:15377"/>
        <dbReference type="ChEBI" id="CHEBI:15378"/>
        <dbReference type="ChEBI" id="CHEBI:30616"/>
        <dbReference type="ChEBI" id="CHEBI:43474"/>
        <dbReference type="ChEBI" id="CHEBI:456216"/>
        <dbReference type="EC" id="5.6.2.4"/>
    </reaction>
</comment>
<evidence type="ECO:0000256" key="9">
    <source>
        <dbReference type="ARBA" id="ARBA00023204"/>
    </source>
</evidence>
<evidence type="ECO:0000256" key="6">
    <source>
        <dbReference type="ARBA" id="ARBA00022839"/>
    </source>
</evidence>
<dbReference type="OrthoDB" id="9810135at2"/>
<dbReference type="Pfam" id="PF00580">
    <property type="entry name" value="UvrD-helicase"/>
    <property type="match status" value="2"/>
</dbReference>
<keyword evidence="3" id="KW-0227">DNA damage</keyword>
<dbReference type="Gene3D" id="3.40.50.300">
    <property type="entry name" value="P-loop containing nucleotide triphosphate hydrolases"/>
    <property type="match status" value="3"/>
</dbReference>
<dbReference type="InterPro" id="IPR014017">
    <property type="entry name" value="DNA_helicase_UvrD-like_C"/>
</dbReference>
<name>A0A1I6SCJ8_9FLAO</name>
<evidence type="ECO:0000313" key="17">
    <source>
        <dbReference type="Proteomes" id="UP000183209"/>
    </source>
</evidence>
<reference evidence="16 17" key="1">
    <citation type="submission" date="2016-10" db="EMBL/GenBank/DDBJ databases">
        <authorList>
            <person name="de Groot N.N."/>
        </authorList>
    </citation>
    <scope>NUCLEOTIDE SEQUENCE [LARGE SCALE GENOMIC DNA]</scope>
    <source>
        <strain evidence="16 17">CGMCC 1.6114</strain>
    </source>
</reference>
<evidence type="ECO:0000256" key="7">
    <source>
        <dbReference type="ARBA" id="ARBA00022840"/>
    </source>
</evidence>
<dbReference type="RefSeq" id="WP_074978011.1">
    <property type="nucleotide sequence ID" value="NZ_FPAG01000004.1"/>
</dbReference>
<keyword evidence="6 16" id="KW-0269">Exonuclease</keyword>
<keyword evidence="10" id="KW-0413">Isomerase</keyword>
<sequence>MNATSPQFLIYNASAGSGKTFTLVKNYLKILLGSNNTDTFKQVLAITFTNKAVAEMKTRVVSNLEEFASKACLEEPSDMFTALATELNLDNITLHTRASKVLERILHNYAFFDIVTIDKFNHRLLRTFAFDLKLPSNFEVALDTDMILQQAVDNLVYQAGNEELLTKTLIDFALEKADDDKSWDITRDLNQIGKLLMNEVHLEHIHELGDRSLKDFADLTRQIKKLRNTLRDEIIKKGEEVLALLHKNNLDARCFSRGTLYNHFKKISQGELDKLYENKLEDSLSENKSLYPKSVSEDIATTIDGLVSVLYETFLAIKKQVYHLDFLDNFYKNLVPLSLLNAINQELEKLKEQENILLISDFNEIISKAIANQPAPFIYERIGEKYKHYFADEFQDTSEMQWKNIQPLIANALESESLAGKKGSLLIVGDAKQAIYRWRGGKAEQFIELYNCHNPFQVEKQVENLPKNYRSYTEVVNFNNSFFRHVSQHLNKPEYRDLFETKSHQETNQKKGGYVSLTFLEKETSDNEAYCEATLETIKSVQAKGYSLKDICILTRKKKEGLAIAHFLSEHNIPIISSESLLLKNDIRIDFIINLMQFSVVPENKETQVRLLHYLAQKKEVSNQHGYIIEGLKDFNSFLSGEGFSSNEFSELPLLNAISYAISSFKLNNSSDAYLQYFLDVILEFNQQNSGSITDFLAYWEKKKDVLSIIAPEGLNAIQLMTVHKSKGLEFPVVIYPFAHSNIYEEIDPKIWYPLNEDIFGIKTALLSKNKKMASYSELGEALYTDDHTKLELDQFNVLYVALTRAVKELHIITRKDLSRNGEESLSYFSGLFINFLKSTGKWSDEQCYYSFGTTDEALSEKVSAENNHPVIPFNVHATYQSSLKLVTKAGSLWETHQQEAIERGNLYHNLLAEIKYASQLEEVIQEGLLTGILREEEQEMVKHQLKRLMEHPILEPYYSHEYTILNEREIYTSDGKSLRPDRIVIKHQKVILIDYKTGSMSNRYINQLNTYANALISIGYEVEKKLIVFIDKEVEIIEV</sequence>
<dbReference type="InterPro" id="IPR011335">
    <property type="entry name" value="Restrct_endonuc-II-like"/>
</dbReference>
<evidence type="ECO:0000256" key="4">
    <source>
        <dbReference type="ARBA" id="ARBA00022801"/>
    </source>
</evidence>
<dbReference type="AlphaFoldDB" id="A0A1I6SCJ8"/>
<dbReference type="InterPro" id="IPR011604">
    <property type="entry name" value="PDDEXK-like_dom_sf"/>
</dbReference>
<dbReference type="SUPFAM" id="SSF52540">
    <property type="entry name" value="P-loop containing nucleoside triphosphate hydrolases"/>
    <property type="match status" value="1"/>
</dbReference>
<dbReference type="PANTHER" id="PTHR11070:SF67">
    <property type="entry name" value="DNA 3'-5' HELICASE"/>
    <property type="match status" value="1"/>
</dbReference>
<dbReference type="InterPro" id="IPR014016">
    <property type="entry name" value="UvrD-like_ATP-bd"/>
</dbReference>
<dbReference type="InterPro" id="IPR027417">
    <property type="entry name" value="P-loop_NTPase"/>
</dbReference>
<evidence type="ECO:0000256" key="5">
    <source>
        <dbReference type="ARBA" id="ARBA00022806"/>
    </source>
</evidence>
<keyword evidence="1" id="KW-0540">Nuclease</keyword>
<dbReference type="GO" id="GO:0005829">
    <property type="term" value="C:cytosol"/>
    <property type="evidence" value="ECO:0007669"/>
    <property type="project" value="TreeGrafter"/>
</dbReference>
<keyword evidence="5 14" id="KW-0347">Helicase</keyword>
<keyword evidence="8" id="KW-0238">DNA-binding</keyword>
<evidence type="ECO:0000259" key="15">
    <source>
        <dbReference type="PROSITE" id="PS51198"/>
    </source>
</evidence>
<evidence type="ECO:0000256" key="2">
    <source>
        <dbReference type="ARBA" id="ARBA00022741"/>
    </source>
</evidence>
<evidence type="ECO:0000256" key="8">
    <source>
        <dbReference type="ARBA" id="ARBA00023125"/>
    </source>
</evidence>
<dbReference type="GO" id="GO:0005524">
    <property type="term" value="F:ATP binding"/>
    <property type="evidence" value="ECO:0007669"/>
    <property type="project" value="UniProtKB-UniRule"/>
</dbReference>
<keyword evidence="4 14" id="KW-0378">Hydrolase</keyword>
<evidence type="ECO:0000256" key="3">
    <source>
        <dbReference type="ARBA" id="ARBA00022763"/>
    </source>
</evidence>
<evidence type="ECO:0000256" key="1">
    <source>
        <dbReference type="ARBA" id="ARBA00022722"/>
    </source>
</evidence>
<dbReference type="Gene3D" id="1.10.3170.10">
    <property type="entry name" value="Recbcd, chain B, domain 2"/>
    <property type="match status" value="1"/>
</dbReference>